<sequence>MQRRRESQVPRDGIKRGEKNLAGAPPARHHCLLLEKQTSVKRTDDVDACSAANVLEVKNEVDVAMVNHTAKADATR</sequence>
<dbReference type="Proteomes" id="UP000438429">
    <property type="component" value="Unassembled WGS sequence"/>
</dbReference>
<protein>
    <submittedName>
        <fullName evidence="2">Uncharacterized protein</fullName>
    </submittedName>
</protein>
<evidence type="ECO:0000313" key="3">
    <source>
        <dbReference type="Proteomes" id="UP000438429"/>
    </source>
</evidence>
<dbReference type="AlphaFoldDB" id="A0A6A4T6H3"/>
<organism evidence="2 3">
    <name type="scientific">Scophthalmus maximus</name>
    <name type="common">Turbot</name>
    <name type="synonym">Psetta maxima</name>
    <dbReference type="NCBI Taxonomy" id="52904"/>
    <lineage>
        <taxon>Eukaryota</taxon>
        <taxon>Metazoa</taxon>
        <taxon>Chordata</taxon>
        <taxon>Craniata</taxon>
        <taxon>Vertebrata</taxon>
        <taxon>Euteleostomi</taxon>
        <taxon>Actinopterygii</taxon>
        <taxon>Neopterygii</taxon>
        <taxon>Teleostei</taxon>
        <taxon>Neoteleostei</taxon>
        <taxon>Acanthomorphata</taxon>
        <taxon>Carangaria</taxon>
        <taxon>Pleuronectiformes</taxon>
        <taxon>Pleuronectoidei</taxon>
        <taxon>Scophthalmidae</taxon>
        <taxon>Scophthalmus</taxon>
    </lineage>
</organism>
<evidence type="ECO:0000256" key="1">
    <source>
        <dbReference type="SAM" id="MobiDB-lite"/>
    </source>
</evidence>
<comment type="caution">
    <text evidence="2">The sequence shown here is derived from an EMBL/GenBank/DDBJ whole genome shotgun (WGS) entry which is preliminary data.</text>
</comment>
<dbReference type="EMBL" id="VEVO01000007">
    <property type="protein sequence ID" value="KAF0039580.1"/>
    <property type="molecule type" value="Genomic_DNA"/>
</dbReference>
<reference evidence="2 3" key="1">
    <citation type="submission" date="2019-06" db="EMBL/GenBank/DDBJ databases">
        <title>Draft genomes of female and male turbot (Scophthalmus maximus).</title>
        <authorList>
            <person name="Xu H."/>
            <person name="Xu X.-W."/>
            <person name="Shao C."/>
            <person name="Chen S."/>
        </authorList>
    </citation>
    <scope>NUCLEOTIDE SEQUENCE [LARGE SCALE GENOMIC DNA]</scope>
    <source>
        <strain evidence="2">Ysfricsl-2016a</strain>
        <tissue evidence="2">Blood</tissue>
    </source>
</reference>
<proteinExistence type="predicted"/>
<name>A0A6A4T6H3_SCOMX</name>
<feature type="region of interest" description="Disordered" evidence="1">
    <location>
        <begin position="1"/>
        <end position="26"/>
    </location>
</feature>
<feature type="compositionally biased region" description="Basic and acidic residues" evidence="1">
    <location>
        <begin position="1"/>
        <end position="19"/>
    </location>
</feature>
<accession>A0A6A4T6H3</accession>
<evidence type="ECO:0000313" key="2">
    <source>
        <dbReference type="EMBL" id="KAF0039580.1"/>
    </source>
</evidence>
<gene>
    <name evidence="2" type="ORF">F2P81_007815</name>
</gene>